<protein>
    <submittedName>
        <fullName evidence="2">Lysylphosphatidylglycerol synthetase</fullName>
    </submittedName>
</protein>
<organism evidence="2 3">
    <name type="scientific">Brucella oryzae</name>
    <dbReference type="NCBI Taxonomy" id="335286"/>
    <lineage>
        <taxon>Bacteria</taxon>
        <taxon>Pseudomonadati</taxon>
        <taxon>Pseudomonadota</taxon>
        <taxon>Alphaproteobacteria</taxon>
        <taxon>Hyphomicrobiales</taxon>
        <taxon>Brucellaceae</taxon>
        <taxon>Brucella/Ochrobactrum group</taxon>
        <taxon>Brucella</taxon>
    </lineage>
</organism>
<dbReference type="AlphaFoldDB" id="A0A2S7ITY0"/>
<evidence type="ECO:0000313" key="3">
    <source>
        <dbReference type="Proteomes" id="UP000238493"/>
    </source>
</evidence>
<keyword evidence="1" id="KW-0812">Transmembrane</keyword>
<accession>A0A2S7ITY0</accession>
<keyword evidence="1" id="KW-1133">Transmembrane helix</keyword>
<name>A0A2S7ITY0_9HYPH</name>
<evidence type="ECO:0000313" key="2">
    <source>
        <dbReference type="EMBL" id="PQA71467.1"/>
    </source>
</evidence>
<feature type="non-terminal residue" evidence="2">
    <location>
        <position position="1"/>
    </location>
</feature>
<dbReference type="EMBL" id="PTRC01000212">
    <property type="protein sequence ID" value="PQA71467.1"/>
    <property type="molecule type" value="Genomic_DNA"/>
</dbReference>
<feature type="transmembrane region" description="Helical" evidence="1">
    <location>
        <begin position="67"/>
        <end position="88"/>
    </location>
</feature>
<reference evidence="2 3" key="1">
    <citation type="submission" date="2018-02" db="EMBL/GenBank/DDBJ databases">
        <title>Draft genome sequence of Ochrobactrum oryzae found in Brazil.</title>
        <authorList>
            <person name="Cerdeira L."/>
            <person name="Andrade F."/>
            <person name="Zacariotto T."/>
            <person name="Barbosa B."/>
            <person name="Santos S."/>
            <person name="Cassetari V."/>
            <person name="Lincopan N."/>
        </authorList>
    </citation>
    <scope>NUCLEOTIDE SEQUENCE [LARGE SCALE GENOMIC DNA]</scope>
    <source>
        <strain evidence="2 3">OA447</strain>
    </source>
</reference>
<comment type="caution">
    <text evidence="2">The sequence shown here is derived from an EMBL/GenBank/DDBJ whole genome shotgun (WGS) entry which is preliminary data.</text>
</comment>
<sequence length="89" mass="10142">CAFTLWGFRDSFYRRPISVPFVLSWNWSATVGSTVLVSTWLGYFVYRHLEDSNDLCWDFAWNSNAPRVLRATVLVFAVGAAVGLYSILN</sequence>
<gene>
    <name evidence="2" type="ORF">C3731_22015</name>
</gene>
<keyword evidence="1" id="KW-0472">Membrane</keyword>
<proteinExistence type="predicted"/>
<evidence type="ECO:0000256" key="1">
    <source>
        <dbReference type="SAM" id="Phobius"/>
    </source>
</evidence>
<feature type="transmembrane region" description="Helical" evidence="1">
    <location>
        <begin position="25"/>
        <end position="46"/>
    </location>
</feature>
<keyword evidence="3" id="KW-1185">Reference proteome</keyword>
<feature type="non-terminal residue" evidence="2">
    <location>
        <position position="89"/>
    </location>
</feature>
<dbReference type="Proteomes" id="UP000238493">
    <property type="component" value="Unassembled WGS sequence"/>
</dbReference>